<feature type="transmembrane region" description="Helical" evidence="1">
    <location>
        <begin position="39"/>
        <end position="57"/>
    </location>
</feature>
<evidence type="ECO:0000256" key="1">
    <source>
        <dbReference type="SAM" id="Phobius"/>
    </source>
</evidence>
<feature type="transmembrane region" description="Helical" evidence="1">
    <location>
        <begin position="107"/>
        <end position="128"/>
    </location>
</feature>
<comment type="caution">
    <text evidence="2">The sequence shown here is derived from an EMBL/GenBank/DDBJ whole genome shotgun (WGS) entry which is preliminary data.</text>
</comment>
<proteinExistence type="predicted"/>
<dbReference type="InterPro" id="IPR052724">
    <property type="entry name" value="GT117_domain-containing"/>
</dbReference>
<name>A0A098LLW4_9BACT</name>
<keyword evidence="3" id="KW-1185">Reference proteome</keyword>
<dbReference type="GO" id="GO:0016740">
    <property type="term" value="F:transferase activity"/>
    <property type="evidence" value="ECO:0007669"/>
    <property type="project" value="UniProtKB-KW"/>
</dbReference>
<organism evidence="2 3">
    <name type="scientific">Sporocytophaga myxococcoides</name>
    <dbReference type="NCBI Taxonomy" id="153721"/>
    <lineage>
        <taxon>Bacteria</taxon>
        <taxon>Pseudomonadati</taxon>
        <taxon>Bacteroidota</taxon>
        <taxon>Cytophagia</taxon>
        <taxon>Cytophagales</taxon>
        <taxon>Cytophagaceae</taxon>
        <taxon>Sporocytophaga</taxon>
    </lineage>
</organism>
<evidence type="ECO:0000313" key="3">
    <source>
        <dbReference type="Proteomes" id="UP000030185"/>
    </source>
</evidence>
<reference evidence="2 3" key="1">
    <citation type="submission" date="2014-09" db="EMBL/GenBank/DDBJ databases">
        <title>Sporocytophaga myxococcoides PG-01 genome sequencing.</title>
        <authorList>
            <person name="Liu L."/>
            <person name="Gao P.J."/>
            <person name="Chen G.J."/>
            <person name="Wang L.S."/>
        </authorList>
    </citation>
    <scope>NUCLEOTIDE SEQUENCE [LARGE SCALE GENOMIC DNA]</scope>
    <source>
        <strain evidence="2 3">PG-01</strain>
    </source>
</reference>
<keyword evidence="1" id="KW-0812">Transmembrane</keyword>
<feature type="transmembrane region" description="Helical" evidence="1">
    <location>
        <begin position="135"/>
        <end position="153"/>
    </location>
</feature>
<keyword evidence="1" id="KW-0472">Membrane</keyword>
<protein>
    <submittedName>
        <fullName evidence="2">Glycosyltransferase</fullName>
    </submittedName>
</protein>
<sequence length="976" mass="111895">MGWLVFIFATAVYVLTIEPTASFWDCGEFIACSYKLQVPHPPGAPFFLLIGRIFSLLASDVTQVAFWINMVSAISSSFSVLFLFWTITLIARKFAKDYVNPTLGEKIAIFGSGVVGSLAFTFSDSFWFSAVEAEVYAMSQFFTAFVFWAILKWETKAEETGADKWLLLIAYTIGLSIGVHLLNLLAIPALAFVYYFKKYDITKVGVIATFLLSGVIIVVVLSGIIPGLPSLAGTFEIFFVNNLGLPFNSGIIFFGILFLSCLILGIVYSIKNQKYILNLSLLGLTFILIGYASYGIILVRSNFDPPIDENDPENVISFVSYLKREQYGDRPIFKGPLFTAGYPIDVEKGGALYRKDSASGRYVVYDYKMNYIYDPKHVTLFPRAYSTQSHHVEAYRSRMNLREGKKPSFWQDKGYMFSYQIGHMYMRYLGWNFIGRESDIQDSDVLWPWDYFKKDLPEYLKNNKARNNFFMLPFILGVVGFVYLFSKNRKDGIIVSLLFIFTGLAIVVYLNQPPIEPRERDYTFAGSFYAFAIWIGLGVFFIADLLEKIVKSESTRSGISFILCLSVPAIMGQQGWDDHDRSNRFYSVDSAKNLLNSCAPNAILFTGGDNDTFPLWYVQEVEGFRTDVRVCNLSLLNTDWYIKQMKQQAYESAPLPISLNFENYIQGKNDQIYFVEKPQYKNGINLAGYIQLVRTDNPEIRQESGRGDYYTTLPSKNLYLNIDKNAVLATGAVPDTLRGQVLDRLAWNIGTNTLEKKDLIILDMIVTNNWKRPIYFSTTLSGSNFLNLKDYTQLEGLAHRLMPIKYPNASQGYVYDKVMYDNMMKNFFWRELDNPKVYYDENYFRMTVNSRSQFYRLASTLYNNGETEKAKEVAEHCFKVMPDDPITYDIATPPFIQIFFKTGNEKMAMDIANKMGNRAIENLEYYKKERIPYGRDYELNFYILDSIIRALKEGGKAKEAAKFEEVLMSYSYLFNQ</sequence>
<feature type="transmembrane region" description="Helical" evidence="1">
    <location>
        <begin position="245"/>
        <end position="268"/>
    </location>
</feature>
<dbReference type="eggNOG" id="COG1807">
    <property type="taxonomic scope" value="Bacteria"/>
</dbReference>
<feature type="transmembrane region" description="Helical" evidence="1">
    <location>
        <begin position="522"/>
        <end position="546"/>
    </location>
</feature>
<dbReference type="PANTHER" id="PTHR16214">
    <property type="entry name" value="TRANSMEMBRANE PROTEIN 260"/>
    <property type="match status" value="1"/>
</dbReference>
<evidence type="ECO:0000313" key="2">
    <source>
        <dbReference type="EMBL" id="GAL87312.1"/>
    </source>
</evidence>
<feature type="transmembrane region" description="Helical" evidence="1">
    <location>
        <begin position="558"/>
        <end position="576"/>
    </location>
</feature>
<dbReference type="Pfam" id="PF11028">
    <property type="entry name" value="TMEM260-like"/>
    <property type="match status" value="1"/>
</dbReference>
<dbReference type="Proteomes" id="UP000030185">
    <property type="component" value="Unassembled WGS sequence"/>
</dbReference>
<feature type="transmembrane region" description="Helical" evidence="1">
    <location>
        <begin position="64"/>
        <end position="87"/>
    </location>
</feature>
<keyword evidence="2" id="KW-0808">Transferase</keyword>
<dbReference type="InterPro" id="IPR021280">
    <property type="entry name" value="TMEM260-like"/>
</dbReference>
<feature type="transmembrane region" description="Helical" evidence="1">
    <location>
        <begin position="275"/>
        <end position="297"/>
    </location>
</feature>
<gene>
    <name evidence="2" type="ORF">MYP_4542</name>
</gene>
<dbReference type="EMBL" id="BBLT01000012">
    <property type="protein sequence ID" value="GAL87312.1"/>
    <property type="molecule type" value="Genomic_DNA"/>
</dbReference>
<accession>A0A098LLW4</accession>
<feature type="transmembrane region" description="Helical" evidence="1">
    <location>
        <begin position="469"/>
        <end position="486"/>
    </location>
</feature>
<feature type="transmembrane region" description="Helical" evidence="1">
    <location>
        <begin position="204"/>
        <end position="225"/>
    </location>
</feature>
<dbReference type="PANTHER" id="PTHR16214:SF3">
    <property type="entry name" value="TRANSMEMBRANE PROTEIN 260"/>
    <property type="match status" value="1"/>
</dbReference>
<dbReference type="AlphaFoldDB" id="A0A098LLW4"/>
<keyword evidence="1" id="KW-1133">Transmembrane helix</keyword>
<feature type="transmembrane region" description="Helical" evidence="1">
    <location>
        <begin position="493"/>
        <end position="510"/>
    </location>
</feature>
<dbReference type="STRING" id="153721.MYP_4542"/>
<feature type="transmembrane region" description="Helical" evidence="1">
    <location>
        <begin position="165"/>
        <end position="192"/>
    </location>
</feature>